<sequence>MIKKRYILKIISYILIFTVCLSCKVYQNPVTVNEAIENTDSGFFKVNMKNGDELIFEKIERTDLELYGIKTIENNEIKTILDEDAILNIQKQNKKSSNSFKIIGITFGIGSLLLGFGMLN</sequence>
<name>A0A1I6Q6D4_9FLAO</name>
<protein>
    <submittedName>
        <fullName evidence="2">Uncharacterized protein</fullName>
    </submittedName>
</protein>
<evidence type="ECO:0000313" key="3">
    <source>
        <dbReference type="Proteomes" id="UP000199312"/>
    </source>
</evidence>
<feature type="transmembrane region" description="Helical" evidence="1">
    <location>
        <begin position="100"/>
        <end position="119"/>
    </location>
</feature>
<organism evidence="2 3">
    <name type="scientific">Lutibacter maritimus</name>
    <dbReference type="NCBI Taxonomy" id="593133"/>
    <lineage>
        <taxon>Bacteria</taxon>
        <taxon>Pseudomonadati</taxon>
        <taxon>Bacteroidota</taxon>
        <taxon>Flavobacteriia</taxon>
        <taxon>Flavobacteriales</taxon>
        <taxon>Flavobacteriaceae</taxon>
        <taxon>Lutibacter</taxon>
    </lineage>
</organism>
<evidence type="ECO:0000313" key="2">
    <source>
        <dbReference type="EMBL" id="SFS47860.1"/>
    </source>
</evidence>
<evidence type="ECO:0000256" key="1">
    <source>
        <dbReference type="SAM" id="Phobius"/>
    </source>
</evidence>
<keyword evidence="1" id="KW-0812">Transmembrane</keyword>
<dbReference type="EMBL" id="FOZP01000003">
    <property type="protein sequence ID" value="SFS47860.1"/>
    <property type="molecule type" value="Genomic_DNA"/>
</dbReference>
<gene>
    <name evidence="2" type="ORF">SAMN04488006_1524</name>
</gene>
<dbReference type="Proteomes" id="UP000199312">
    <property type="component" value="Unassembled WGS sequence"/>
</dbReference>
<keyword evidence="1" id="KW-0472">Membrane</keyword>
<dbReference type="STRING" id="593133.SAMN04488006_1524"/>
<accession>A0A1I6Q6D4</accession>
<dbReference type="AlphaFoldDB" id="A0A1I6Q6D4"/>
<keyword evidence="3" id="KW-1185">Reference proteome</keyword>
<reference evidence="3" key="1">
    <citation type="submission" date="2016-10" db="EMBL/GenBank/DDBJ databases">
        <authorList>
            <person name="Varghese N."/>
            <person name="Submissions S."/>
        </authorList>
    </citation>
    <scope>NUCLEOTIDE SEQUENCE [LARGE SCALE GENOMIC DNA]</scope>
    <source>
        <strain evidence="3">DSM 24450</strain>
    </source>
</reference>
<proteinExistence type="predicted"/>
<dbReference type="OrthoDB" id="1453201at2"/>
<keyword evidence="1" id="KW-1133">Transmembrane helix</keyword>
<dbReference type="RefSeq" id="WP_090224449.1">
    <property type="nucleotide sequence ID" value="NZ_FOZP01000003.1"/>
</dbReference>